<organism evidence="8">
    <name type="scientific">marine metagenome</name>
    <dbReference type="NCBI Taxonomy" id="408172"/>
    <lineage>
        <taxon>unclassified sequences</taxon>
        <taxon>metagenomes</taxon>
        <taxon>ecological metagenomes</taxon>
    </lineage>
</organism>
<name>A0A382TB15_9ZZZZ</name>
<feature type="transmembrane region" description="Helical" evidence="6">
    <location>
        <begin position="121"/>
        <end position="147"/>
    </location>
</feature>
<dbReference type="AlphaFoldDB" id="A0A382TB15"/>
<keyword evidence="4 6" id="KW-1133">Transmembrane helix</keyword>
<keyword evidence="3 6" id="KW-0812">Transmembrane</keyword>
<keyword evidence="5 6" id="KW-0472">Membrane</keyword>
<evidence type="ECO:0000313" key="8">
    <source>
        <dbReference type="EMBL" id="SVD18687.1"/>
    </source>
</evidence>
<evidence type="ECO:0000256" key="3">
    <source>
        <dbReference type="ARBA" id="ARBA00022692"/>
    </source>
</evidence>
<feature type="transmembrane region" description="Helical" evidence="6">
    <location>
        <begin position="35"/>
        <end position="56"/>
    </location>
</feature>
<keyword evidence="2" id="KW-1003">Cell membrane</keyword>
<proteinExistence type="predicted"/>
<feature type="domain" description="NADH:quinone oxidoreductase/Mrp antiporter transmembrane" evidence="7">
    <location>
        <begin position="2"/>
        <end position="84"/>
    </location>
</feature>
<evidence type="ECO:0000256" key="5">
    <source>
        <dbReference type="ARBA" id="ARBA00023136"/>
    </source>
</evidence>
<evidence type="ECO:0000256" key="1">
    <source>
        <dbReference type="ARBA" id="ARBA00004651"/>
    </source>
</evidence>
<gene>
    <name evidence="8" type="ORF">METZ01_LOCUS371541</name>
</gene>
<dbReference type="InterPro" id="IPR001750">
    <property type="entry name" value="ND/Mrp_TM"/>
</dbReference>
<accession>A0A382TB15</accession>
<feature type="non-terminal residue" evidence="8">
    <location>
        <position position="1"/>
    </location>
</feature>
<sequence length="154" mass="16386">VMKGCLFLAVGGVLWRTGGVTVDDFVGMGRRQPLAMAALTVGALSMVGLPPTAGFFSKWYLVQGSIESGQWIFVVAIATSSFLSAAYFFRLLERIYFRESVESELTRDSSDVLPLKMLGPVLLLGGMVFVLGAFSFSVVSGVIGPALPELGLGK</sequence>
<dbReference type="PANTHER" id="PTHR42703:SF1">
    <property type="entry name" value="NA(+)_H(+) ANTIPORTER SUBUNIT D1"/>
    <property type="match status" value="1"/>
</dbReference>
<dbReference type="Pfam" id="PF00361">
    <property type="entry name" value="Proton_antipo_M"/>
    <property type="match status" value="1"/>
</dbReference>
<evidence type="ECO:0000259" key="7">
    <source>
        <dbReference type="Pfam" id="PF00361"/>
    </source>
</evidence>
<protein>
    <recommendedName>
        <fullName evidence="7">NADH:quinone oxidoreductase/Mrp antiporter transmembrane domain-containing protein</fullName>
    </recommendedName>
</protein>
<feature type="transmembrane region" description="Helical" evidence="6">
    <location>
        <begin position="68"/>
        <end position="89"/>
    </location>
</feature>
<evidence type="ECO:0000256" key="4">
    <source>
        <dbReference type="ARBA" id="ARBA00022989"/>
    </source>
</evidence>
<evidence type="ECO:0000256" key="6">
    <source>
        <dbReference type="SAM" id="Phobius"/>
    </source>
</evidence>
<comment type="subcellular location">
    <subcellularLocation>
        <location evidence="1">Cell membrane</location>
        <topology evidence="1">Multi-pass membrane protein</topology>
    </subcellularLocation>
</comment>
<reference evidence="8" key="1">
    <citation type="submission" date="2018-05" db="EMBL/GenBank/DDBJ databases">
        <authorList>
            <person name="Lanie J.A."/>
            <person name="Ng W.-L."/>
            <person name="Kazmierczak K.M."/>
            <person name="Andrzejewski T.M."/>
            <person name="Davidsen T.M."/>
            <person name="Wayne K.J."/>
            <person name="Tettelin H."/>
            <person name="Glass J.I."/>
            <person name="Rusch D."/>
            <person name="Podicherti R."/>
            <person name="Tsui H.-C.T."/>
            <person name="Winkler M.E."/>
        </authorList>
    </citation>
    <scope>NUCLEOTIDE SEQUENCE</scope>
</reference>
<dbReference type="GO" id="GO:0005886">
    <property type="term" value="C:plasma membrane"/>
    <property type="evidence" value="ECO:0007669"/>
    <property type="project" value="UniProtKB-SubCell"/>
</dbReference>
<dbReference type="InterPro" id="IPR050586">
    <property type="entry name" value="CPA3_Na-H_Antiporter_D"/>
</dbReference>
<dbReference type="PANTHER" id="PTHR42703">
    <property type="entry name" value="NADH DEHYDROGENASE"/>
    <property type="match status" value="1"/>
</dbReference>
<evidence type="ECO:0000256" key="2">
    <source>
        <dbReference type="ARBA" id="ARBA00022475"/>
    </source>
</evidence>
<dbReference type="EMBL" id="UINC01134879">
    <property type="protein sequence ID" value="SVD18687.1"/>
    <property type="molecule type" value="Genomic_DNA"/>
</dbReference>